<dbReference type="InterPro" id="IPR050109">
    <property type="entry name" value="HTH-type_TetR-like_transc_reg"/>
</dbReference>
<dbReference type="SUPFAM" id="SSF48498">
    <property type="entry name" value="Tetracyclin repressor-like, C-terminal domain"/>
    <property type="match status" value="1"/>
</dbReference>
<feature type="DNA-binding region" description="H-T-H motif" evidence="5">
    <location>
        <begin position="31"/>
        <end position="50"/>
    </location>
</feature>
<accession>A0ABS4PXY1</accession>
<keyword evidence="2" id="KW-0805">Transcription regulation</keyword>
<evidence type="ECO:0000313" key="7">
    <source>
        <dbReference type="EMBL" id="MBP2183740.1"/>
    </source>
</evidence>
<dbReference type="Proteomes" id="UP000741013">
    <property type="component" value="Unassembled WGS sequence"/>
</dbReference>
<evidence type="ECO:0000256" key="3">
    <source>
        <dbReference type="ARBA" id="ARBA00023125"/>
    </source>
</evidence>
<keyword evidence="8" id="KW-1185">Reference proteome</keyword>
<evidence type="ECO:0000256" key="4">
    <source>
        <dbReference type="ARBA" id="ARBA00023163"/>
    </source>
</evidence>
<dbReference type="InterPro" id="IPR039538">
    <property type="entry name" value="BetI_C"/>
</dbReference>
<keyword evidence="3 5" id="KW-0238">DNA-binding</keyword>
<protein>
    <submittedName>
        <fullName evidence="7">AcrR family transcriptional regulator</fullName>
    </submittedName>
</protein>
<feature type="domain" description="HTH tetR-type" evidence="6">
    <location>
        <begin position="8"/>
        <end position="68"/>
    </location>
</feature>
<dbReference type="Gene3D" id="1.10.357.10">
    <property type="entry name" value="Tetracycline Repressor, domain 2"/>
    <property type="match status" value="1"/>
</dbReference>
<organism evidence="7 8">
    <name type="scientific">Amycolatopsis magusensis</name>
    <dbReference type="NCBI Taxonomy" id="882444"/>
    <lineage>
        <taxon>Bacteria</taxon>
        <taxon>Bacillati</taxon>
        <taxon>Actinomycetota</taxon>
        <taxon>Actinomycetes</taxon>
        <taxon>Pseudonocardiales</taxon>
        <taxon>Pseudonocardiaceae</taxon>
        <taxon>Amycolatopsis</taxon>
    </lineage>
</organism>
<dbReference type="PANTHER" id="PTHR30055">
    <property type="entry name" value="HTH-TYPE TRANSCRIPTIONAL REGULATOR RUTR"/>
    <property type="match status" value="1"/>
</dbReference>
<evidence type="ECO:0000256" key="2">
    <source>
        <dbReference type="ARBA" id="ARBA00023015"/>
    </source>
</evidence>
<dbReference type="EMBL" id="JAGGMS010000001">
    <property type="protein sequence ID" value="MBP2183740.1"/>
    <property type="molecule type" value="Genomic_DNA"/>
</dbReference>
<keyword evidence="1" id="KW-0678">Repressor</keyword>
<dbReference type="InterPro" id="IPR009057">
    <property type="entry name" value="Homeodomain-like_sf"/>
</dbReference>
<dbReference type="PANTHER" id="PTHR30055:SF234">
    <property type="entry name" value="HTH-TYPE TRANSCRIPTIONAL REGULATOR BETI"/>
    <property type="match status" value="1"/>
</dbReference>
<dbReference type="InterPro" id="IPR036271">
    <property type="entry name" value="Tet_transcr_reg_TetR-rel_C_sf"/>
</dbReference>
<dbReference type="Pfam" id="PF13977">
    <property type="entry name" value="TetR_C_6"/>
    <property type="match status" value="1"/>
</dbReference>
<proteinExistence type="predicted"/>
<evidence type="ECO:0000313" key="8">
    <source>
        <dbReference type="Proteomes" id="UP000741013"/>
    </source>
</evidence>
<gene>
    <name evidence="7" type="ORF">JOM49_005266</name>
</gene>
<evidence type="ECO:0000259" key="6">
    <source>
        <dbReference type="PROSITE" id="PS50977"/>
    </source>
</evidence>
<dbReference type="SUPFAM" id="SSF46689">
    <property type="entry name" value="Homeodomain-like"/>
    <property type="match status" value="1"/>
</dbReference>
<dbReference type="RefSeq" id="WP_209666865.1">
    <property type="nucleotide sequence ID" value="NZ_JAGGMS010000001.1"/>
</dbReference>
<name>A0ABS4PXY1_9PSEU</name>
<comment type="caution">
    <text evidence="7">The sequence shown here is derived from an EMBL/GenBank/DDBJ whole genome shotgun (WGS) entry which is preliminary data.</text>
</comment>
<evidence type="ECO:0000256" key="1">
    <source>
        <dbReference type="ARBA" id="ARBA00022491"/>
    </source>
</evidence>
<evidence type="ECO:0000256" key="5">
    <source>
        <dbReference type="PROSITE-ProRule" id="PRU00335"/>
    </source>
</evidence>
<reference evidence="7 8" key="1">
    <citation type="submission" date="2021-03" db="EMBL/GenBank/DDBJ databases">
        <title>Sequencing the genomes of 1000 actinobacteria strains.</title>
        <authorList>
            <person name="Klenk H.-P."/>
        </authorList>
    </citation>
    <scope>NUCLEOTIDE SEQUENCE [LARGE SCALE GENOMIC DNA]</scope>
    <source>
        <strain evidence="7 8">DSM 45510</strain>
    </source>
</reference>
<sequence>MPRTVDHEQRREEIATALVRVAARDGLHAVTMRAVAAEANVSLRLVQYYFTSKAQLMLGALRHLERRSRQRWAVRVAALPDPVPPRLFVEAFFAEALPTDEQSRTFHLLGSSYAALAMTDATLAAEPFIANVDSLEHQLAEALERARADGDIAPDADVAVEAAHLVALSHGLSTGVLLGQRDTEEAMAIVRSHLDALFTGRAVSGWRSALR</sequence>
<dbReference type="Pfam" id="PF00440">
    <property type="entry name" value="TetR_N"/>
    <property type="match status" value="1"/>
</dbReference>
<keyword evidence="4" id="KW-0804">Transcription</keyword>
<dbReference type="InterPro" id="IPR001647">
    <property type="entry name" value="HTH_TetR"/>
</dbReference>
<dbReference type="PROSITE" id="PS50977">
    <property type="entry name" value="HTH_TETR_2"/>
    <property type="match status" value="1"/>
</dbReference>